<keyword evidence="3" id="KW-1185">Reference proteome</keyword>
<name>A0ABS1X2M7_9GAMM</name>
<dbReference type="RefSeq" id="WP_203169576.1">
    <property type="nucleotide sequence ID" value="NZ_JAEVLS010000005.1"/>
</dbReference>
<proteinExistence type="predicted"/>
<organism evidence="2 3">
    <name type="scientific">Steroidobacter gossypii</name>
    <dbReference type="NCBI Taxonomy" id="2805490"/>
    <lineage>
        <taxon>Bacteria</taxon>
        <taxon>Pseudomonadati</taxon>
        <taxon>Pseudomonadota</taxon>
        <taxon>Gammaproteobacteria</taxon>
        <taxon>Steroidobacterales</taxon>
        <taxon>Steroidobacteraceae</taxon>
        <taxon>Steroidobacter</taxon>
    </lineage>
</organism>
<evidence type="ECO:0000313" key="3">
    <source>
        <dbReference type="Proteomes" id="UP000661077"/>
    </source>
</evidence>
<keyword evidence="1" id="KW-0472">Membrane</keyword>
<comment type="caution">
    <text evidence="2">The sequence shown here is derived from an EMBL/GenBank/DDBJ whole genome shotgun (WGS) entry which is preliminary data.</text>
</comment>
<protein>
    <submittedName>
        <fullName evidence="2">DUF3649 domain-containing protein</fullName>
    </submittedName>
</protein>
<reference evidence="2 3" key="1">
    <citation type="journal article" date="2021" name="Int. J. Syst. Evol. Microbiol.">
        <title>Steroidobacter gossypii sp. nov., isolated from soil of cotton cropping field.</title>
        <authorList>
            <person name="Huang R."/>
            <person name="Yang S."/>
            <person name="Zhen C."/>
            <person name="Liu W."/>
        </authorList>
    </citation>
    <scope>NUCLEOTIDE SEQUENCE [LARGE SCALE GENOMIC DNA]</scope>
    <source>
        <strain evidence="2 3">S1-65</strain>
    </source>
</reference>
<sequence length="81" mass="8404">MAAAILGGYALTALATMALAMNLPMSRAEASMAATLLSFPIYTCAMIWVFATRTAKRAWLGIGASAVVLMALIGLQRLVAA</sequence>
<dbReference type="Proteomes" id="UP000661077">
    <property type="component" value="Unassembled WGS sequence"/>
</dbReference>
<feature type="transmembrane region" description="Helical" evidence="1">
    <location>
        <begin position="58"/>
        <end position="79"/>
    </location>
</feature>
<dbReference type="InterPro" id="IPR022109">
    <property type="entry name" value="DUF3649"/>
</dbReference>
<dbReference type="Pfam" id="PF12365">
    <property type="entry name" value="DUF3649"/>
    <property type="match status" value="1"/>
</dbReference>
<gene>
    <name evidence="2" type="ORF">JM946_22220</name>
</gene>
<keyword evidence="1" id="KW-0812">Transmembrane</keyword>
<keyword evidence="1" id="KW-1133">Transmembrane helix</keyword>
<evidence type="ECO:0000256" key="1">
    <source>
        <dbReference type="SAM" id="Phobius"/>
    </source>
</evidence>
<accession>A0ABS1X2M7</accession>
<feature type="transmembrane region" description="Helical" evidence="1">
    <location>
        <begin position="30"/>
        <end position="51"/>
    </location>
</feature>
<evidence type="ECO:0000313" key="2">
    <source>
        <dbReference type="EMBL" id="MBM0107466.1"/>
    </source>
</evidence>
<dbReference type="EMBL" id="JAEVLS010000005">
    <property type="protein sequence ID" value="MBM0107466.1"/>
    <property type="molecule type" value="Genomic_DNA"/>
</dbReference>